<keyword evidence="3" id="KW-1185">Reference proteome</keyword>
<feature type="transmembrane region" description="Helical" evidence="1">
    <location>
        <begin position="51"/>
        <end position="72"/>
    </location>
</feature>
<dbReference type="Pfam" id="PF13301">
    <property type="entry name" value="DUF4079"/>
    <property type="match status" value="1"/>
</dbReference>
<dbReference type="EMBL" id="JALJOQ010000157">
    <property type="protein sequence ID" value="KAK9792941.1"/>
    <property type="molecule type" value="Genomic_DNA"/>
</dbReference>
<keyword evidence="1" id="KW-0472">Membrane</keyword>
<feature type="transmembrane region" description="Helical" evidence="1">
    <location>
        <begin position="92"/>
        <end position="112"/>
    </location>
</feature>
<comment type="caution">
    <text evidence="2">The sequence shown here is derived from an EMBL/GenBank/DDBJ whole genome shotgun (WGS) entry which is preliminary data.</text>
</comment>
<dbReference type="InterPro" id="IPR025067">
    <property type="entry name" value="DUF4079"/>
</dbReference>
<gene>
    <name evidence="2" type="ORF">WJX73_000699</name>
</gene>
<dbReference type="PANTHER" id="PTHR34679">
    <property type="match status" value="1"/>
</dbReference>
<feature type="transmembrane region" description="Helical" evidence="1">
    <location>
        <begin position="203"/>
        <end position="221"/>
    </location>
</feature>
<sequence>MSSCARRLGAAPVCHSPASQITAPRRSLRKQLVCQAKGTEKAQGSTAVDSAANVASSASALATFGLLTPFLLDVHSASAHDPLLTGRYISLVHPAMMFFLFGATVWTGWLGLQWRRLRTLPAVVKDLKAQLPKPDGEGNRPSSPLDAEIKALESERKQLAGKDLKGVHHNWGGLLLGLGVFFAVAGPLNTYLRSGKLFPGPHLYAGAGIVILWAAAAALVPQMAKGSEVARTLHITFNCLNLALFAWQIPTGLEIVGKVLQFAPVP</sequence>
<proteinExistence type="predicted"/>
<evidence type="ECO:0000313" key="3">
    <source>
        <dbReference type="Proteomes" id="UP001465755"/>
    </source>
</evidence>
<protein>
    <submittedName>
        <fullName evidence="2">Uncharacterized protein</fullName>
    </submittedName>
</protein>
<evidence type="ECO:0000313" key="2">
    <source>
        <dbReference type="EMBL" id="KAK9792941.1"/>
    </source>
</evidence>
<feature type="transmembrane region" description="Helical" evidence="1">
    <location>
        <begin position="171"/>
        <end position="191"/>
    </location>
</feature>
<dbReference type="Proteomes" id="UP001465755">
    <property type="component" value="Unassembled WGS sequence"/>
</dbReference>
<evidence type="ECO:0000256" key="1">
    <source>
        <dbReference type="SAM" id="Phobius"/>
    </source>
</evidence>
<organism evidence="2 3">
    <name type="scientific">Symbiochloris irregularis</name>
    <dbReference type="NCBI Taxonomy" id="706552"/>
    <lineage>
        <taxon>Eukaryota</taxon>
        <taxon>Viridiplantae</taxon>
        <taxon>Chlorophyta</taxon>
        <taxon>core chlorophytes</taxon>
        <taxon>Trebouxiophyceae</taxon>
        <taxon>Trebouxiales</taxon>
        <taxon>Trebouxiaceae</taxon>
        <taxon>Symbiochloris</taxon>
    </lineage>
</organism>
<dbReference type="PANTHER" id="PTHR34679:SF2">
    <property type="entry name" value="OS02G0122500 PROTEIN"/>
    <property type="match status" value="1"/>
</dbReference>
<reference evidence="2 3" key="1">
    <citation type="journal article" date="2024" name="Nat. Commun.">
        <title>Phylogenomics reveals the evolutionary origins of lichenization in chlorophyte algae.</title>
        <authorList>
            <person name="Puginier C."/>
            <person name="Libourel C."/>
            <person name="Otte J."/>
            <person name="Skaloud P."/>
            <person name="Haon M."/>
            <person name="Grisel S."/>
            <person name="Petersen M."/>
            <person name="Berrin J.G."/>
            <person name="Delaux P.M."/>
            <person name="Dal Grande F."/>
            <person name="Keller J."/>
        </authorList>
    </citation>
    <scope>NUCLEOTIDE SEQUENCE [LARGE SCALE GENOMIC DNA]</scope>
    <source>
        <strain evidence="2 3">SAG 2036</strain>
    </source>
</reference>
<keyword evidence="1" id="KW-0812">Transmembrane</keyword>
<name>A0AAW1NUX9_9CHLO</name>
<dbReference type="AlphaFoldDB" id="A0AAW1NUX9"/>
<keyword evidence="1" id="KW-1133">Transmembrane helix</keyword>
<accession>A0AAW1NUX9</accession>